<name>A0A3F3Q3T9_9EURO</name>
<dbReference type="RefSeq" id="XP_026626719.1">
    <property type="nucleotide sequence ID" value="XM_026766275.1"/>
</dbReference>
<accession>A0A3F3Q3T9</accession>
<proteinExistence type="predicted"/>
<organism evidence="1 2">
    <name type="scientific">Aspergillus welwitschiae</name>
    <dbReference type="NCBI Taxonomy" id="1341132"/>
    <lineage>
        <taxon>Eukaryota</taxon>
        <taxon>Fungi</taxon>
        <taxon>Dikarya</taxon>
        <taxon>Ascomycota</taxon>
        <taxon>Pezizomycotina</taxon>
        <taxon>Eurotiomycetes</taxon>
        <taxon>Eurotiomycetidae</taxon>
        <taxon>Eurotiales</taxon>
        <taxon>Aspergillaceae</taxon>
        <taxon>Aspergillus</taxon>
        <taxon>Aspergillus subgen. Circumdati</taxon>
    </lineage>
</organism>
<dbReference type="EMBL" id="KZ852046">
    <property type="protein sequence ID" value="RDH33697.1"/>
    <property type="molecule type" value="Genomic_DNA"/>
</dbReference>
<protein>
    <submittedName>
        <fullName evidence="1">Uncharacterized protein</fullName>
    </submittedName>
</protein>
<dbReference type="Proteomes" id="UP000253729">
    <property type="component" value="Unassembled WGS sequence"/>
</dbReference>
<evidence type="ECO:0000313" key="1">
    <source>
        <dbReference type="EMBL" id="RDH33697.1"/>
    </source>
</evidence>
<keyword evidence="2" id="KW-1185">Reference proteome</keyword>
<evidence type="ECO:0000313" key="2">
    <source>
        <dbReference type="Proteomes" id="UP000253729"/>
    </source>
</evidence>
<dbReference type="GeneID" id="38134631"/>
<dbReference type="AlphaFoldDB" id="A0A3F3Q3T9"/>
<sequence length="53" mass="6373">MRASSVHVHACQEQSWPPIVTSQKYRVLTSMQWICKICSPRRYRTLQVRIKRQ</sequence>
<gene>
    <name evidence="1" type="ORF">BDQ94DRAFT_143592</name>
</gene>
<reference evidence="1 2" key="1">
    <citation type="submission" date="2018-07" db="EMBL/GenBank/DDBJ databases">
        <title>The genomes of Aspergillus section Nigri reveals drivers in fungal speciation.</title>
        <authorList>
            <consortium name="DOE Joint Genome Institute"/>
            <person name="Vesth T.C."/>
            <person name="Nybo J."/>
            <person name="Theobald S."/>
            <person name="Brandl J."/>
            <person name="Frisvad J.C."/>
            <person name="Nielsen K.F."/>
            <person name="Lyhne E.K."/>
            <person name="Kogle M.E."/>
            <person name="Kuo A."/>
            <person name="Riley R."/>
            <person name="Clum A."/>
            <person name="Nolan M."/>
            <person name="Lipzen A."/>
            <person name="Salamov A."/>
            <person name="Henrissat B."/>
            <person name="Wiebenga A."/>
            <person name="De vries R.P."/>
            <person name="Grigoriev I.V."/>
            <person name="Mortensen U.H."/>
            <person name="Andersen M.R."/>
            <person name="Baker S.E."/>
        </authorList>
    </citation>
    <scope>NUCLEOTIDE SEQUENCE [LARGE SCALE GENOMIC DNA]</scope>
    <source>
        <strain evidence="1 2">CBS 139.54b</strain>
    </source>
</reference>